<protein>
    <recommendedName>
        <fullName evidence="4 5">Pyrroline-5-carboxylate reductase</fullName>
        <shortName evidence="4">P5C reductase</shortName>
        <shortName evidence="4">P5CR</shortName>
        <ecNumber evidence="4 5">1.5.1.2</ecNumber>
    </recommendedName>
    <alternativeName>
        <fullName evidence="4">PCA reductase</fullName>
    </alternativeName>
</protein>
<comment type="pathway">
    <text evidence="4">Amino-acid biosynthesis; L-proline biosynthesis; L-proline from L-glutamate 5-semialdehyde: step 1/1.</text>
</comment>
<dbReference type="PIRSF" id="PIRSF000193">
    <property type="entry name" value="Pyrrol-5-carb_rd"/>
    <property type="match status" value="1"/>
</dbReference>
<dbReference type="RefSeq" id="WP_301141033.1">
    <property type="nucleotide sequence ID" value="NZ_JAUHQA010000001.1"/>
</dbReference>
<reference evidence="8" key="1">
    <citation type="submission" date="2023-06" db="EMBL/GenBank/DDBJ databases">
        <title>Egi l300058.</title>
        <authorList>
            <person name="Gao L."/>
            <person name="Fang B.-Z."/>
            <person name="Li W.-J."/>
        </authorList>
    </citation>
    <scope>NUCLEOTIDE SEQUENCE</scope>
    <source>
        <strain evidence="8">EGI L300058</strain>
    </source>
</reference>
<dbReference type="GO" id="GO:0004735">
    <property type="term" value="F:pyrroline-5-carboxylate reductase activity"/>
    <property type="evidence" value="ECO:0007669"/>
    <property type="project" value="UniProtKB-EC"/>
</dbReference>
<comment type="similarity">
    <text evidence="1 4">Belongs to the pyrroline-5-carboxylate reductase family.</text>
</comment>
<comment type="subcellular location">
    <subcellularLocation>
        <location evidence="4">Cytoplasm</location>
    </subcellularLocation>
</comment>
<keyword evidence="4" id="KW-0963">Cytoplasm</keyword>
<evidence type="ECO:0000256" key="5">
    <source>
        <dbReference type="NCBIfam" id="TIGR00112"/>
    </source>
</evidence>
<evidence type="ECO:0000259" key="6">
    <source>
        <dbReference type="Pfam" id="PF03807"/>
    </source>
</evidence>
<proteinExistence type="inferred from homology"/>
<dbReference type="NCBIfam" id="TIGR00112">
    <property type="entry name" value="proC"/>
    <property type="match status" value="1"/>
</dbReference>
<dbReference type="PANTHER" id="PTHR11645:SF0">
    <property type="entry name" value="PYRROLINE-5-CARBOXYLATE REDUCTASE 3"/>
    <property type="match status" value="1"/>
</dbReference>
<evidence type="ECO:0000313" key="8">
    <source>
        <dbReference type="EMBL" id="MDN4479815.1"/>
    </source>
</evidence>
<organism evidence="8 9">
    <name type="scientific">Demequina muriae</name>
    <dbReference type="NCBI Taxonomy" id="3051664"/>
    <lineage>
        <taxon>Bacteria</taxon>
        <taxon>Bacillati</taxon>
        <taxon>Actinomycetota</taxon>
        <taxon>Actinomycetes</taxon>
        <taxon>Micrococcales</taxon>
        <taxon>Demequinaceae</taxon>
        <taxon>Demequina</taxon>
    </lineage>
</organism>
<sequence length="275" mass="27211">MSSHHRVIAVLGAGNMAGALAQRWASLDPAPELRLTTGSSRPAWADGLTHVSHVPVADVPSANVDAVAEADVVVLGVKPHAIVALAGEIADALAPGALVVSVAGGVRLADLASVLPAGAALVRTMPNTPVAVGRGVTAFAVAPGAPAGTNARVHELFAPTGAVEELDEDLIDAFSAVVGSGPAYVYAVIEAMREAAVSQGLSPEQAARMVPAMIGGAVAYLESTGREPGDLRVEVTSPGGSTAAALGAFVEHGLAEALAAGVGAATARARELGRG</sequence>
<comment type="catalytic activity">
    <reaction evidence="4">
        <text>L-proline + NAD(+) = (S)-1-pyrroline-5-carboxylate + NADH + 2 H(+)</text>
        <dbReference type="Rhea" id="RHEA:14105"/>
        <dbReference type="ChEBI" id="CHEBI:15378"/>
        <dbReference type="ChEBI" id="CHEBI:17388"/>
        <dbReference type="ChEBI" id="CHEBI:57540"/>
        <dbReference type="ChEBI" id="CHEBI:57945"/>
        <dbReference type="ChEBI" id="CHEBI:60039"/>
        <dbReference type="EC" id="1.5.1.2"/>
    </reaction>
</comment>
<dbReference type="Pfam" id="PF03807">
    <property type="entry name" value="F420_oxidored"/>
    <property type="match status" value="1"/>
</dbReference>
<comment type="function">
    <text evidence="4">Catalyzes the reduction of 1-pyrroline-5-carboxylate (PCA) to L-proline.</text>
</comment>
<comment type="caution">
    <text evidence="8">The sequence shown here is derived from an EMBL/GenBank/DDBJ whole genome shotgun (WGS) entry which is preliminary data.</text>
</comment>
<dbReference type="SUPFAM" id="SSF51735">
    <property type="entry name" value="NAD(P)-binding Rossmann-fold domains"/>
    <property type="match status" value="1"/>
</dbReference>
<keyword evidence="4" id="KW-0028">Amino-acid biosynthesis</keyword>
<evidence type="ECO:0000256" key="3">
    <source>
        <dbReference type="ARBA" id="ARBA00023002"/>
    </source>
</evidence>
<keyword evidence="2 4" id="KW-0521">NADP</keyword>
<dbReference type="InterPro" id="IPR029036">
    <property type="entry name" value="P5CR_dimer"/>
</dbReference>
<gene>
    <name evidence="4 8" type="primary">proC</name>
    <name evidence="8" type="ORF">QQX02_02595</name>
</gene>
<keyword evidence="4" id="KW-0641">Proline biosynthesis</keyword>
<evidence type="ECO:0000256" key="4">
    <source>
        <dbReference type="HAMAP-Rule" id="MF_01925"/>
    </source>
</evidence>
<dbReference type="HAMAP" id="MF_01925">
    <property type="entry name" value="P5C_reductase"/>
    <property type="match status" value="1"/>
</dbReference>
<dbReference type="InterPro" id="IPR036291">
    <property type="entry name" value="NAD(P)-bd_dom_sf"/>
</dbReference>
<dbReference type="InterPro" id="IPR028939">
    <property type="entry name" value="P5C_Rdtase_cat_N"/>
</dbReference>
<dbReference type="EC" id="1.5.1.2" evidence="4 5"/>
<dbReference type="SUPFAM" id="SSF48179">
    <property type="entry name" value="6-phosphogluconate dehydrogenase C-terminal domain-like"/>
    <property type="match status" value="1"/>
</dbReference>
<evidence type="ECO:0000259" key="7">
    <source>
        <dbReference type="Pfam" id="PF14748"/>
    </source>
</evidence>
<accession>A0ABT8GEG1</accession>
<feature type="domain" description="Pyrroline-5-carboxylate reductase catalytic N-terminal" evidence="6">
    <location>
        <begin position="8"/>
        <end position="103"/>
    </location>
</feature>
<dbReference type="EMBL" id="JAUHQA010000001">
    <property type="protein sequence ID" value="MDN4479815.1"/>
    <property type="molecule type" value="Genomic_DNA"/>
</dbReference>
<evidence type="ECO:0000256" key="1">
    <source>
        <dbReference type="ARBA" id="ARBA00005525"/>
    </source>
</evidence>
<dbReference type="Proteomes" id="UP001172708">
    <property type="component" value="Unassembled WGS sequence"/>
</dbReference>
<dbReference type="Pfam" id="PF14748">
    <property type="entry name" value="P5CR_dimer"/>
    <property type="match status" value="1"/>
</dbReference>
<evidence type="ECO:0000256" key="2">
    <source>
        <dbReference type="ARBA" id="ARBA00022857"/>
    </source>
</evidence>
<keyword evidence="3 4" id="KW-0560">Oxidoreductase</keyword>
<feature type="domain" description="Pyrroline-5-carboxylate reductase dimerisation" evidence="7">
    <location>
        <begin position="168"/>
        <end position="272"/>
    </location>
</feature>
<dbReference type="PANTHER" id="PTHR11645">
    <property type="entry name" value="PYRROLINE-5-CARBOXYLATE REDUCTASE"/>
    <property type="match status" value="1"/>
</dbReference>
<dbReference type="InterPro" id="IPR000304">
    <property type="entry name" value="Pyrroline-COOH_reductase"/>
</dbReference>
<keyword evidence="9" id="KW-1185">Reference proteome</keyword>
<dbReference type="InterPro" id="IPR008927">
    <property type="entry name" value="6-PGluconate_DH-like_C_sf"/>
</dbReference>
<dbReference type="Gene3D" id="1.10.3730.10">
    <property type="entry name" value="ProC C-terminal domain-like"/>
    <property type="match status" value="1"/>
</dbReference>
<comment type="catalytic activity">
    <reaction evidence="4">
        <text>L-proline + NADP(+) = (S)-1-pyrroline-5-carboxylate + NADPH + 2 H(+)</text>
        <dbReference type="Rhea" id="RHEA:14109"/>
        <dbReference type="ChEBI" id="CHEBI:15378"/>
        <dbReference type="ChEBI" id="CHEBI:17388"/>
        <dbReference type="ChEBI" id="CHEBI:57783"/>
        <dbReference type="ChEBI" id="CHEBI:58349"/>
        <dbReference type="ChEBI" id="CHEBI:60039"/>
        <dbReference type="EC" id="1.5.1.2"/>
    </reaction>
</comment>
<name>A0ABT8GEG1_9MICO</name>
<dbReference type="Gene3D" id="3.40.50.720">
    <property type="entry name" value="NAD(P)-binding Rossmann-like Domain"/>
    <property type="match status" value="1"/>
</dbReference>
<evidence type="ECO:0000313" key="9">
    <source>
        <dbReference type="Proteomes" id="UP001172708"/>
    </source>
</evidence>